<evidence type="ECO:0000256" key="1">
    <source>
        <dbReference type="ARBA" id="ARBA00022603"/>
    </source>
</evidence>
<evidence type="ECO:0000256" key="3">
    <source>
        <dbReference type="ARBA" id="ARBA00022691"/>
    </source>
</evidence>
<evidence type="ECO:0000313" key="6">
    <source>
        <dbReference type="Proteomes" id="UP000677054"/>
    </source>
</evidence>
<evidence type="ECO:0000313" key="5">
    <source>
        <dbReference type="EMBL" id="CAD7242501.1"/>
    </source>
</evidence>
<dbReference type="PANTHER" id="PTHR43591">
    <property type="entry name" value="METHYLTRANSFERASE"/>
    <property type="match status" value="1"/>
</dbReference>
<dbReference type="InterPro" id="IPR004033">
    <property type="entry name" value="UbiE/COQ5_MeTrFase"/>
</dbReference>
<evidence type="ECO:0000256" key="4">
    <source>
        <dbReference type="ARBA" id="ARBA00046387"/>
    </source>
</evidence>
<name>A0A7R8X8F9_9CRUS</name>
<gene>
    <name evidence="5" type="ORF">DSTB1V02_LOCUS2466</name>
</gene>
<dbReference type="CDD" id="cd02440">
    <property type="entry name" value="AdoMet_MTases"/>
    <property type="match status" value="1"/>
</dbReference>
<sequence>MNKDINAFRNREMAALTCHVLCRVRTVLVSPILPARCFGKEASGVAVGVSRCRSSGVVLRGQFARHLAGGRAGEEKPKTHFGFQDVTEEEKSQMGDVAIRIARFAKILRPRPGDADPAQRAEGQIIVCDINKAMLNVGERKAERIGLANVITWKEGNAEDIPFDDNSFDACTIAFGIRNCTHVEKVLQEAYRVLKPGGRFMCLEFSLVKNSLLRWLYDQYSFQVIPVLGQVLARDWDSYQYLVESIRQFPPQEEFEDMMREAGFQGVYHENLTGGVCAIHSGFKL</sequence>
<dbReference type="Proteomes" id="UP000677054">
    <property type="component" value="Unassembled WGS sequence"/>
</dbReference>
<keyword evidence="2" id="KW-0808">Transferase</keyword>
<dbReference type="SUPFAM" id="SSF53335">
    <property type="entry name" value="S-adenosyl-L-methionine-dependent methyltransferases"/>
    <property type="match status" value="1"/>
</dbReference>
<evidence type="ECO:0000256" key="2">
    <source>
        <dbReference type="ARBA" id="ARBA00022679"/>
    </source>
</evidence>
<proteinExistence type="predicted"/>
<dbReference type="InterPro" id="IPR029063">
    <property type="entry name" value="SAM-dependent_MTases_sf"/>
</dbReference>
<accession>A0A7R8X8F9</accession>
<dbReference type="Pfam" id="PF01209">
    <property type="entry name" value="Ubie_methyltran"/>
    <property type="match status" value="1"/>
</dbReference>
<dbReference type="PROSITE" id="PS01184">
    <property type="entry name" value="UBIE_2"/>
    <property type="match status" value="1"/>
</dbReference>
<dbReference type="Gene3D" id="3.40.50.150">
    <property type="entry name" value="Vaccinia Virus protein VP39"/>
    <property type="match status" value="1"/>
</dbReference>
<reference evidence="5" key="1">
    <citation type="submission" date="2020-11" db="EMBL/GenBank/DDBJ databases">
        <authorList>
            <person name="Tran Van P."/>
        </authorList>
    </citation>
    <scope>NUCLEOTIDE SEQUENCE</scope>
</reference>
<evidence type="ECO:0008006" key="7">
    <source>
        <dbReference type="Google" id="ProtNLM"/>
    </source>
</evidence>
<dbReference type="OrthoDB" id="6329284at2759"/>
<dbReference type="InterPro" id="IPR023576">
    <property type="entry name" value="UbiE/COQ5_MeTrFase_CS"/>
</dbReference>
<dbReference type="PANTHER" id="PTHR43591:SF24">
    <property type="entry name" value="2-METHOXY-6-POLYPRENYL-1,4-BENZOQUINOL METHYLASE, MITOCHONDRIAL"/>
    <property type="match status" value="1"/>
</dbReference>
<dbReference type="EMBL" id="LR899793">
    <property type="protein sequence ID" value="CAD7242501.1"/>
    <property type="molecule type" value="Genomic_DNA"/>
</dbReference>
<protein>
    <recommendedName>
        <fullName evidence="7">2-methoxy-6-polyprenyl-1,4-benzoquinol methylase, mitochondrial</fullName>
    </recommendedName>
</protein>
<dbReference type="PROSITE" id="PS51608">
    <property type="entry name" value="SAM_MT_UBIE"/>
    <property type="match status" value="1"/>
</dbReference>
<comment type="subunit">
    <text evidence="4">Component of a multi-subunit COQ enzyme complex, composed of at least COQ3, COQ4, COQ5, COQ6, COQ7 and COQ9. Interacts with PYURF; the interaction is direct, stabilizes COQ5 protein and associates PYURF with COQ enzyme complex.</text>
</comment>
<dbReference type="GO" id="GO:0032259">
    <property type="term" value="P:methylation"/>
    <property type="evidence" value="ECO:0007669"/>
    <property type="project" value="UniProtKB-KW"/>
</dbReference>
<dbReference type="NCBIfam" id="TIGR01934">
    <property type="entry name" value="MenG_MenH_UbiE"/>
    <property type="match status" value="1"/>
</dbReference>
<organism evidence="5">
    <name type="scientific">Darwinula stevensoni</name>
    <dbReference type="NCBI Taxonomy" id="69355"/>
    <lineage>
        <taxon>Eukaryota</taxon>
        <taxon>Metazoa</taxon>
        <taxon>Ecdysozoa</taxon>
        <taxon>Arthropoda</taxon>
        <taxon>Crustacea</taxon>
        <taxon>Oligostraca</taxon>
        <taxon>Ostracoda</taxon>
        <taxon>Podocopa</taxon>
        <taxon>Podocopida</taxon>
        <taxon>Darwinulocopina</taxon>
        <taxon>Darwinuloidea</taxon>
        <taxon>Darwinulidae</taxon>
        <taxon>Darwinula</taxon>
    </lineage>
</organism>
<dbReference type="AlphaFoldDB" id="A0A7R8X8F9"/>
<keyword evidence="3" id="KW-0949">S-adenosyl-L-methionine</keyword>
<dbReference type="EMBL" id="CAJPEV010000276">
    <property type="protein sequence ID" value="CAG0883316.1"/>
    <property type="molecule type" value="Genomic_DNA"/>
</dbReference>
<keyword evidence="1" id="KW-0489">Methyltransferase</keyword>
<keyword evidence="6" id="KW-1185">Reference proteome</keyword>
<dbReference type="GO" id="GO:0008425">
    <property type="term" value="F:2-methoxy-6-polyprenyl-1,4-benzoquinol methyltransferase activity"/>
    <property type="evidence" value="ECO:0007669"/>
    <property type="project" value="TreeGrafter"/>
</dbReference>